<dbReference type="InterPro" id="IPR014231">
    <property type="entry name" value="Spore_YpjB"/>
</dbReference>
<evidence type="ECO:0000313" key="3">
    <source>
        <dbReference type="EMBL" id="MRX70979.1"/>
    </source>
</evidence>
<dbReference type="Proteomes" id="UP000448867">
    <property type="component" value="Unassembled WGS sequence"/>
</dbReference>
<protein>
    <submittedName>
        <fullName evidence="3">Sporulation protein YpjB</fullName>
    </submittedName>
</protein>
<feature type="chain" id="PRO_5030980065" evidence="2">
    <location>
        <begin position="23"/>
        <end position="264"/>
    </location>
</feature>
<reference evidence="3 4" key="1">
    <citation type="submission" date="2019-11" db="EMBL/GenBank/DDBJ databases">
        <title>Bacillus lacus genome.</title>
        <authorList>
            <person name="Allen C.J."/>
            <person name="Newman J.D."/>
        </authorList>
    </citation>
    <scope>NUCLEOTIDE SEQUENCE [LARGE SCALE GENOMIC DNA]</scope>
    <source>
        <strain evidence="3 4">KCTC 33946</strain>
    </source>
</reference>
<dbReference type="EMBL" id="WKKI01000002">
    <property type="protein sequence ID" value="MRX70979.1"/>
    <property type="molecule type" value="Genomic_DNA"/>
</dbReference>
<keyword evidence="4" id="KW-1185">Reference proteome</keyword>
<evidence type="ECO:0000256" key="1">
    <source>
        <dbReference type="SAM" id="Phobius"/>
    </source>
</evidence>
<dbReference type="OrthoDB" id="2988195at2"/>
<accession>A0A7X2IWI5</accession>
<evidence type="ECO:0000313" key="4">
    <source>
        <dbReference type="Proteomes" id="UP000448867"/>
    </source>
</evidence>
<feature type="transmembrane region" description="Helical" evidence="1">
    <location>
        <begin position="225"/>
        <end position="245"/>
    </location>
</feature>
<keyword evidence="1" id="KW-0472">Membrane</keyword>
<dbReference type="NCBIfam" id="TIGR02878">
    <property type="entry name" value="spore_ypjB"/>
    <property type="match status" value="1"/>
</dbReference>
<gene>
    <name evidence="3" type="primary">ypjB</name>
    <name evidence="3" type="ORF">GJU40_02200</name>
</gene>
<comment type="caution">
    <text evidence="3">The sequence shown here is derived from an EMBL/GenBank/DDBJ whole genome shotgun (WGS) entry which is preliminary data.</text>
</comment>
<dbReference type="AlphaFoldDB" id="A0A7X2IWI5"/>
<dbReference type="RefSeq" id="WP_154306104.1">
    <property type="nucleotide sequence ID" value="NZ_WKKI01000002.1"/>
</dbReference>
<name>A0A7X2IWI5_9BACI</name>
<dbReference type="Pfam" id="PF09577">
    <property type="entry name" value="Spore_YpjB"/>
    <property type="match status" value="1"/>
</dbReference>
<keyword evidence="2" id="KW-0732">Signal</keyword>
<proteinExistence type="predicted"/>
<feature type="signal peptide" evidence="2">
    <location>
        <begin position="1"/>
        <end position="22"/>
    </location>
</feature>
<evidence type="ECO:0000256" key="2">
    <source>
        <dbReference type="SAM" id="SignalP"/>
    </source>
</evidence>
<sequence length="264" mass="30355">MKKIIAGMMVFFFLAAPVIVQAVETHDWGTLNKLSDTAYQLAKQNKFTESAEILKYFEQEIQKMPELGESMPKEHFRTISISQQHALEAMSSGGAREDEKVRAVTQFRLLVDALGSQYDPLWSSFEEPVMTVLQDLKRCAERGDTLSFQYSWSKFAGIYNMIYPSVVVDVHPQEIKRMDAHISVVEDSLFFSLPATARTKQLLVMEEDLKTIFERAHKDEADPSLLWVIISTGSIIISTLTYVGWRKYRAETERRNQRDTDQQK</sequence>
<keyword evidence="1" id="KW-0812">Transmembrane</keyword>
<keyword evidence="1" id="KW-1133">Transmembrane helix</keyword>
<organism evidence="3 4">
    <name type="scientific">Metabacillus lacus</name>
    <dbReference type="NCBI Taxonomy" id="1983721"/>
    <lineage>
        <taxon>Bacteria</taxon>
        <taxon>Bacillati</taxon>
        <taxon>Bacillota</taxon>
        <taxon>Bacilli</taxon>
        <taxon>Bacillales</taxon>
        <taxon>Bacillaceae</taxon>
        <taxon>Metabacillus</taxon>
    </lineage>
</organism>